<name>A0ABP0XXW2_9ROSI</name>
<dbReference type="Proteomes" id="UP001642487">
    <property type="component" value="Chromosome 10"/>
</dbReference>
<accession>A0ABP0XXW2</accession>
<evidence type="ECO:0000313" key="1">
    <source>
        <dbReference type="EMBL" id="CAK9311528.1"/>
    </source>
</evidence>
<organism evidence="1 2">
    <name type="scientific">Citrullus colocynthis</name>
    <name type="common">colocynth</name>
    <dbReference type="NCBI Taxonomy" id="252529"/>
    <lineage>
        <taxon>Eukaryota</taxon>
        <taxon>Viridiplantae</taxon>
        <taxon>Streptophyta</taxon>
        <taxon>Embryophyta</taxon>
        <taxon>Tracheophyta</taxon>
        <taxon>Spermatophyta</taxon>
        <taxon>Magnoliopsida</taxon>
        <taxon>eudicotyledons</taxon>
        <taxon>Gunneridae</taxon>
        <taxon>Pentapetalae</taxon>
        <taxon>rosids</taxon>
        <taxon>fabids</taxon>
        <taxon>Cucurbitales</taxon>
        <taxon>Cucurbitaceae</taxon>
        <taxon>Benincaseae</taxon>
        <taxon>Citrullus</taxon>
    </lineage>
</organism>
<evidence type="ECO:0000313" key="2">
    <source>
        <dbReference type="Proteomes" id="UP001642487"/>
    </source>
</evidence>
<keyword evidence="2" id="KW-1185">Reference proteome</keyword>
<sequence>MDRLLVTEQLFKNKGEPFLSPCLVFQNASIYRVQEEFCFTMATSICTDVFILDDISSFNVECVHSKSLVHRSDFIVLSLGAAVTM</sequence>
<protein>
    <submittedName>
        <fullName evidence="1">Uncharacterized protein</fullName>
    </submittedName>
</protein>
<proteinExistence type="predicted"/>
<dbReference type="EMBL" id="OZ021744">
    <property type="protein sequence ID" value="CAK9311528.1"/>
    <property type="molecule type" value="Genomic_DNA"/>
</dbReference>
<reference evidence="1 2" key="1">
    <citation type="submission" date="2024-03" db="EMBL/GenBank/DDBJ databases">
        <authorList>
            <person name="Gkanogiannis A."/>
            <person name="Becerra Lopez-Lavalle L."/>
        </authorList>
    </citation>
    <scope>NUCLEOTIDE SEQUENCE [LARGE SCALE GENOMIC DNA]</scope>
</reference>
<gene>
    <name evidence="1" type="ORF">CITCOLO1_LOCUS3188</name>
</gene>